<keyword evidence="6" id="KW-1185">Reference proteome</keyword>
<evidence type="ECO:0000313" key="6">
    <source>
        <dbReference type="Proteomes" id="UP001595645"/>
    </source>
</evidence>
<gene>
    <name evidence="5" type="ORF">ACFOSH_42575</name>
</gene>
<dbReference type="PANTHER" id="PTHR43344">
    <property type="entry name" value="PHOSPHOSERINE PHOSPHATASE"/>
    <property type="match status" value="1"/>
</dbReference>
<keyword evidence="3 5" id="KW-0378">Hydrolase</keyword>
<comment type="caution">
    <text evidence="5">The sequence shown here is derived from an EMBL/GenBank/DDBJ whole genome shotgun (WGS) entry which is preliminary data.</text>
</comment>
<protein>
    <submittedName>
        <fullName evidence="5">HAD family hydrolase</fullName>
    </submittedName>
</protein>
<dbReference type="SUPFAM" id="SSF56784">
    <property type="entry name" value="HAD-like"/>
    <property type="match status" value="1"/>
</dbReference>
<evidence type="ECO:0000256" key="3">
    <source>
        <dbReference type="ARBA" id="ARBA00022801"/>
    </source>
</evidence>
<organism evidence="5 6">
    <name type="scientific">Amycolatopsis speibonae</name>
    <dbReference type="NCBI Taxonomy" id="1450224"/>
    <lineage>
        <taxon>Bacteria</taxon>
        <taxon>Bacillati</taxon>
        <taxon>Actinomycetota</taxon>
        <taxon>Actinomycetes</taxon>
        <taxon>Pseudonocardiales</taxon>
        <taxon>Pseudonocardiaceae</taxon>
        <taxon>Amycolatopsis</taxon>
    </lineage>
</organism>
<keyword evidence="4" id="KW-0460">Magnesium</keyword>
<sequence length="250" mass="27142">MTADPEDQARHAFLDMDGTLLPGVLGMYYLRNLAVDGVCDRTATEACLGAIKRYATATSDREHLHVESYRLYSEAIRGVAFDRAWATARRTWNACRSRLFPFAEELISLLKANGYQIHLISGNADTIMTVAALDLGVASGHGVGTEIVDGRFTGRLANPPGLPGGKESIMRGFKATESFDHDSAVAIGNTVRDSELFDHVGIAIAFEPDGELRPVAARRGWHIVDRVTIVPACARLLAGSSRAHTRNHTP</sequence>
<evidence type="ECO:0000256" key="2">
    <source>
        <dbReference type="ARBA" id="ARBA00022723"/>
    </source>
</evidence>
<dbReference type="RefSeq" id="WP_378247256.1">
    <property type="nucleotide sequence ID" value="NZ_JBHRWK010000143.1"/>
</dbReference>
<evidence type="ECO:0000256" key="4">
    <source>
        <dbReference type="ARBA" id="ARBA00022842"/>
    </source>
</evidence>
<dbReference type="EMBL" id="JBHRWK010000143">
    <property type="protein sequence ID" value="MFC3456152.1"/>
    <property type="molecule type" value="Genomic_DNA"/>
</dbReference>
<proteinExistence type="inferred from homology"/>
<keyword evidence="2" id="KW-0479">Metal-binding</keyword>
<dbReference type="InterPro" id="IPR036412">
    <property type="entry name" value="HAD-like_sf"/>
</dbReference>
<accession>A0ABV7PDY9</accession>
<comment type="similarity">
    <text evidence="1">Belongs to the HAD-like hydrolase superfamily. SerB family.</text>
</comment>
<dbReference type="GO" id="GO:0016787">
    <property type="term" value="F:hydrolase activity"/>
    <property type="evidence" value="ECO:0007669"/>
    <property type="project" value="UniProtKB-KW"/>
</dbReference>
<dbReference type="Proteomes" id="UP001595645">
    <property type="component" value="Unassembled WGS sequence"/>
</dbReference>
<dbReference type="Pfam" id="PF12710">
    <property type="entry name" value="HAD"/>
    <property type="match status" value="1"/>
</dbReference>
<dbReference type="Gene3D" id="3.40.50.1000">
    <property type="entry name" value="HAD superfamily/HAD-like"/>
    <property type="match status" value="1"/>
</dbReference>
<dbReference type="InterPro" id="IPR023214">
    <property type="entry name" value="HAD_sf"/>
</dbReference>
<evidence type="ECO:0000313" key="5">
    <source>
        <dbReference type="EMBL" id="MFC3456152.1"/>
    </source>
</evidence>
<evidence type="ECO:0000256" key="1">
    <source>
        <dbReference type="ARBA" id="ARBA00009184"/>
    </source>
</evidence>
<dbReference type="PANTHER" id="PTHR43344:SF13">
    <property type="entry name" value="PHOSPHATASE RV3661-RELATED"/>
    <property type="match status" value="1"/>
</dbReference>
<reference evidence="6" key="1">
    <citation type="journal article" date="2019" name="Int. J. Syst. Evol. Microbiol.">
        <title>The Global Catalogue of Microorganisms (GCM) 10K type strain sequencing project: providing services to taxonomists for standard genome sequencing and annotation.</title>
        <authorList>
            <consortium name="The Broad Institute Genomics Platform"/>
            <consortium name="The Broad Institute Genome Sequencing Center for Infectious Disease"/>
            <person name="Wu L."/>
            <person name="Ma J."/>
        </authorList>
    </citation>
    <scope>NUCLEOTIDE SEQUENCE [LARGE SCALE GENOMIC DNA]</scope>
    <source>
        <strain evidence="6">CGMCC 4.7676</strain>
    </source>
</reference>
<dbReference type="Gene3D" id="1.20.1440.100">
    <property type="entry name" value="SG protein - dephosphorylation function"/>
    <property type="match status" value="1"/>
</dbReference>
<name>A0ABV7PDY9_9PSEU</name>
<dbReference type="InterPro" id="IPR050582">
    <property type="entry name" value="HAD-like_SerB"/>
</dbReference>